<accession>A0A7W8HDB2</accession>
<protein>
    <submittedName>
        <fullName evidence="2">Curli biogenesis system outer membrane secretion channel CsgG</fullName>
    </submittedName>
</protein>
<gene>
    <name evidence="2" type="ORF">HNP82_003362</name>
</gene>
<dbReference type="AlphaFoldDB" id="A0A7W8HDB2"/>
<proteinExistence type="predicted"/>
<evidence type="ECO:0000313" key="3">
    <source>
        <dbReference type="Proteomes" id="UP000543642"/>
    </source>
</evidence>
<evidence type="ECO:0000256" key="1">
    <source>
        <dbReference type="SAM" id="MobiDB-lite"/>
    </source>
</evidence>
<organism evidence="2 3">
    <name type="scientific">Catenibacillus scindens</name>
    <dbReference type="NCBI Taxonomy" id="673271"/>
    <lineage>
        <taxon>Bacteria</taxon>
        <taxon>Bacillati</taxon>
        <taxon>Bacillota</taxon>
        <taxon>Clostridia</taxon>
        <taxon>Lachnospirales</taxon>
        <taxon>Lachnospiraceae</taxon>
        <taxon>Catenibacillus</taxon>
    </lineage>
</organism>
<reference evidence="2 3" key="1">
    <citation type="submission" date="2020-08" db="EMBL/GenBank/DDBJ databases">
        <title>Genomic Encyclopedia of Type Strains, Phase IV (KMG-IV): sequencing the most valuable type-strain genomes for metagenomic binning, comparative biology and taxonomic classification.</title>
        <authorList>
            <person name="Goeker M."/>
        </authorList>
    </citation>
    <scope>NUCLEOTIDE SEQUENCE [LARGE SCALE GENOMIC DNA]</scope>
    <source>
        <strain evidence="2 3">DSM 106146</strain>
    </source>
</reference>
<name>A0A7W8HDB2_9FIRM</name>
<dbReference type="RefSeq" id="WP_183776528.1">
    <property type="nucleotide sequence ID" value="NZ_JACHFW010000022.1"/>
</dbReference>
<feature type="region of interest" description="Disordered" evidence="1">
    <location>
        <begin position="1"/>
        <end position="26"/>
    </location>
</feature>
<dbReference type="Proteomes" id="UP000543642">
    <property type="component" value="Unassembled WGS sequence"/>
</dbReference>
<dbReference type="EMBL" id="JACHFW010000022">
    <property type="protein sequence ID" value="MBB5266205.1"/>
    <property type="molecule type" value="Genomic_DNA"/>
</dbReference>
<keyword evidence="3" id="KW-1185">Reference proteome</keyword>
<evidence type="ECO:0000313" key="2">
    <source>
        <dbReference type="EMBL" id="MBB5266205.1"/>
    </source>
</evidence>
<comment type="caution">
    <text evidence="2">The sequence shown here is derived from an EMBL/GenBank/DDBJ whole genome shotgun (WGS) entry which is preliminary data.</text>
</comment>
<feature type="compositionally biased region" description="Basic and acidic residues" evidence="1">
    <location>
        <begin position="1"/>
        <end position="24"/>
    </location>
</feature>
<sequence>MMLEEMLKDEREAGRNEGRQEGEKQSLALVNALVSQGRYEDLKRCLEDEVFRENLMEELGIKNKEDHGKS</sequence>